<proteinExistence type="predicted"/>
<protein>
    <submittedName>
        <fullName evidence="1">Uncharacterized protein</fullName>
    </submittedName>
</protein>
<dbReference type="EMBL" id="CP030032">
    <property type="protein sequence ID" value="AWV90183.1"/>
    <property type="molecule type" value="Genomic_DNA"/>
</dbReference>
<dbReference type="RefSeq" id="WP_111335425.1">
    <property type="nucleotide sequence ID" value="NZ_CP030032.1"/>
</dbReference>
<dbReference type="Proteomes" id="UP000249799">
    <property type="component" value="Chromosome"/>
</dbReference>
<name>A0A2Z4FMK5_9DELT</name>
<accession>A0A2Z4FMK5</accession>
<organism evidence="1 2">
    <name type="scientific">Bradymonas sediminis</name>
    <dbReference type="NCBI Taxonomy" id="1548548"/>
    <lineage>
        <taxon>Bacteria</taxon>
        <taxon>Deltaproteobacteria</taxon>
        <taxon>Bradymonadales</taxon>
        <taxon>Bradymonadaceae</taxon>
        <taxon>Bradymonas</taxon>
    </lineage>
</organism>
<sequence length="154" mass="17192">MSEEKRLLAVDLGVKSGLAIYGETGRLLEYRSTNFGSRARLKKATYGVLRQVDGLAHVLAEGDTNLGELWRQDALKLGASFELINAEIWREDLLFKRHRRSGQDAKSRADTLARQIIDWSGAARPTSLKHDAAEAILIGLWGVMQVGWLDDNPF</sequence>
<dbReference type="AlphaFoldDB" id="A0A2Z4FMK5"/>
<gene>
    <name evidence="1" type="ORF">DN745_12905</name>
</gene>
<dbReference type="OrthoDB" id="1495259at2"/>
<evidence type="ECO:0000313" key="1">
    <source>
        <dbReference type="EMBL" id="AWV90183.1"/>
    </source>
</evidence>
<reference evidence="1 2" key="1">
    <citation type="submission" date="2018-06" db="EMBL/GenBank/DDBJ databases">
        <title>Lujinxingia sediminis gen. nov. sp. nov., a new facultative anaerobic member of the class Deltaproteobacteria, and proposal of Lujinxingaceae fam. nov.</title>
        <authorList>
            <person name="Guo L.-Y."/>
            <person name="Li C.-M."/>
            <person name="Wang S."/>
            <person name="Du Z.-J."/>
        </authorList>
    </citation>
    <scope>NUCLEOTIDE SEQUENCE [LARGE SCALE GENOMIC DNA]</scope>
    <source>
        <strain evidence="1 2">FA350</strain>
    </source>
</reference>
<evidence type="ECO:0000313" key="2">
    <source>
        <dbReference type="Proteomes" id="UP000249799"/>
    </source>
</evidence>
<keyword evidence="2" id="KW-1185">Reference proteome</keyword>
<dbReference type="KEGG" id="bsed:DN745_12905"/>